<feature type="transmembrane region" description="Helical" evidence="5">
    <location>
        <begin position="408"/>
        <end position="426"/>
    </location>
</feature>
<evidence type="ECO:0000256" key="4">
    <source>
        <dbReference type="ARBA" id="ARBA00023136"/>
    </source>
</evidence>
<keyword evidence="3 5" id="KW-1133">Transmembrane helix</keyword>
<gene>
    <name evidence="7" type="ORF">B5807_03981</name>
</gene>
<name>A0A1Y2M5Q9_EPING</name>
<keyword evidence="4 5" id="KW-0472">Membrane</keyword>
<evidence type="ECO:0000259" key="6">
    <source>
        <dbReference type="Pfam" id="PF13813"/>
    </source>
</evidence>
<feature type="transmembrane region" description="Helical" evidence="5">
    <location>
        <begin position="247"/>
        <end position="273"/>
    </location>
</feature>
<evidence type="ECO:0000256" key="3">
    <source>
        <dbReference type="ARBA" id="ARBA00022989"/>
    </source>
</evidence>
<feature type="domain" description="Wax synthase" evidence="6">
    <location>
        <begin position="282"/>
        <end position="353"/>
    </location>
</feature>
<keyword evidence="8" id="KW-1185">Reference proteome</keyword>
<keyword evidence="2 5" id="KW-0812">Transmembrane</keyword>
<evidence type="ECO:0000256" key="1">
    <source>
        <dbReference type="ARBA" id="ARBA00004141"/>
    </source>
</evidence>
<proteinExistence type="predicted"/>
<evidence type="ECO:0000256" key="5">
    <source>
        <dbReference type="SAM" id="Phobius"/>
    </source>
</evidence>
<evidence type="ECO:0000256" key="2">
    <source>
        <dbReference type="ARBA" id="ARBA00022692"/>
    </source>
</evidence>
<dbReference type="InParanoid" id="A0A1Y2M5Q9"/>
<dbReference type="InterPro" id="IPR032805">
    <property type="entry name" value="Wax_synthase_dom"/>
</dbReference>
<feature type="transmembrane region" description="Helical" evidence="5">
    <location>
        <begin position="74"/>
        <end position="90"/>
    </location>
</feature>
<sequence>MSLSLDELKRLYFDLITTIVPGPASLAYFIPLLILPLGLLIPQSVLGHTQLCAIILPISILATASAWYDLGGNDVISTDCLYLTFFLYLFKDPRRDFRRIIRPQECDELRLRRIHKNAASAESRPNSLEAYPDTLSGRLTWAMMLPQSRPLHDWIIGNPGHDRRALQTFRHPSRFGFALDGCSRLVPVLCLLMPLSKQLACSDPYFSDPQRSLFSPIESDVVGEGKMAGLMRATLPPFILRPLIMAMYAYSLLITIFLSPILLAVFLSVVRIIPEKWSPHTWRPHFGPFSAITRHGVRGFWGRWWHQQMRHIVSEPGRWLSAKCGLVGNGWQKTVRYMLICASAFFLSGITHSGLVPPNPRFAAVGANQLRLELAGFFWVQPVGIAFELLALEPVLRMLPMRGLQTCLRVIWTACFLCYSCTYLVLPFGQLGYWNIVPSDCPTPLL</sequence>
<dbReference type="Proteomes" id="UP000193240">
    <property type="component" value="Unassembled WGS sequence"/>
</dbReference>
<evidence type="ECO:0000313" key="8">
    <source>
        <dbReference type="Proteomes" id="UP000193240"/>
    </source>
</evidence>
<protein>
    <recommendedName>
        <fullName evidence="6">Wax synthase domain-containing protein</fullName>
    </recommendedName>
</protein>
<feature type="transmembrane region" description="Helical" evidence="5">
    <location>
        <begin position="337"/>
        <end position="356"/>
    </location>
</feature>
<comment type="subcellular location">
    <subcellularLocation>
        <location evidence="1">Membrane</location>
        <topology evidence="1">Multi-pass membrane protein</topology>
    </subcellularLocation>
</comment>
<dbReference type="GO" id="GO:0016020">
    <property type="term" value="C:membrane"/>
    <property type="evidence" value="ECO:0007669"/>
    <property type="project" value="UniProtKB-SubCell"/>
</dbReference>
<accession>A0A1Y2M5Q9</accession>
<feature type="transmembrane region" description="Helical" evidence="5">
    <location>
        <begin position="51"/>
        <end position="68"/>
    </location>
</feature>
<reference evidence="7 8" key="1">
    <citation type="journal article" date="2017" name="Genome Announc.">
        <title>Genome sequence of the saprophytic ascomycete Epicoccum nigrum ICMP 19927 strain isolated from New Zealand.</title>
        <authorList>
            <person name="Fokin M."/>
            <person name="Fleetwood D."/>
            <person name="Weir B.S."/>
            <person name="Villas-Boas S.G."/>
        </authorList>
    </citation>
    <scope>NUCLEOTIDE SEQUENCE [LARGE SCALE GENOMIC DNA]</scope>
    <source>
        <strain evidence="7 8">ICMP 19927</strain>
    </source>
</reference>
<dbReference type="OMA" id="WWHQQMR"/>
<dbReference type="Pfam" id="PF13813">
    <property type="entry name" value="MBOAT_2"/>
    <property type="match status" value="1"/>
</dbReference>
<dbReference type="EMBL" id="KZ107840">
    <property type="protein sequence ID" value="OSS51332.1"/>
    <property type="molecule type" value="Genomic_DNA"/>
</dbReference>
<organism evidence="7 8">
    <name type="scientific">Epicoccum nigrum</name>
    <name type="common">Soil fungus</name>
    <name type="synonym">Epicoccum purpurascens</name>
    <dbReference type="NCBI Taxonomy" id="105696"/>
    <lineage>
        <taxon>Eukaryota</taxon>
        <taxon>Fungi</taxon>
        <taxon>Dikarya</taxon>
        <taxon>Ascomycota</taxon>
        <taxon>Pezizomycotina</taxon>
        <taxon>Dothideomycetes</taxon>
        <taxon>Pleosporomycetidae</taxon>
        <taxon>Pleosporales</taxon>
        <taxon>Pleosporineae</taxon>
        <taxon>Didymellaceae</taxon>
        <taxon>Epicoccum</taxon>
    </lineage>
</organism>
<evidence type="ECO:0000313" key="7">
    <source>
        <dbReference type="EMBL" id="OSS51332.1"/>
    </source>
</evidence>
<feature type="transmembrane region" description="Helical" evidence="5">
    <location>
        <begin position="12"/>
        <end position="39"/>
    </location>
</feature>
<dbReference type="AlphaFoldDB" id="A0A1Y2M5Q9"/>